<comment type="similarity">
    <text evidence="1">Belongs to the syntaxin family.</text>
</comment>
<dbReference type="GO" id="GO:0008021">
    <property type="term" value="C:synaptic vesicle"/>
    <property type="evidence" value="ECO:0007669"/>
    <property type="project" value="TreeGrafter"/>
</dbReference>
<dbReference type="InterPro" id="IPR006011">
    <property type="entry name" value="Syntaxin_N"/>
</dbReference>
<dbReference type="SUPFAM" id="SSF47661">
    <property type="entry name" value="t-snare proteins"/>
    <property type="match status" value="1"/>
</dbReference>
<dbReference type="GO" id="GO:0031201">
    <property type="term" value="C:SNARE complex"/>
    <property type="evidence" value="ECO:0007669"/>
    <property type="project" value="TreeGrafter"/>
</dbReference>
<dbReference type="GO" id="GO:0048787">
    <property type="term" value="C:presynaptic active zone membrane"/>
    <property type="evidence" value="ECO:0007669"/>
    <property type="project" value="TreeGrafter"/>
</dbReference>
<dbReference type="STRING" id="8078.ENSFHEP00000027736"/>
<dbReference type="Pfam" id="PF00804">
    <property type="entry name" value="Syntaxin"/>
    <property type="match status" value="1"/>
</dbReference>
<dbReference type="GeneTree" id="ENSGT01030000234627"/>
<evidence type="ECO:0000313" key="5">
    <source>
        <dbReference type="Ensembl" id="ENSFHEP00000027736.1"/>
    </source>
</evidence>
<organism evidence="5 6">
    <name type="scientific">Fundulus heteroclitus</name>
    <name type="common">Killifish</name>
    <name type="synonym">Mummichog</name>
    <dbReference type="NCBI Taxonomy" id="8078"/>
    <lineage>
        <taxon>Eukaryota</taxon>
        <taxon>Metazoa</taxon>
        <taxon>Chordata</taxon>
        <taxon>Craniata</taxon>
        <taxon>Vertebrata</taxon>
        <taxon>Euteleostomi</taxon>
        <taxon>Actinopterygii</taxon>
        <taxon>Neopterygii</taxon>
        <taxon>Teleostei</taxon>
        <taxon>Neoteleostei</taxon>
        <taxon>Acanthomorphata</taxon>
        <taxon>Ovalentaria</taxon>
        <taxon>Atherinomorphae</taxon>
        <taxon>Cyprinodontiformes</taxon>
        <taxon>Fundulidae</taxon>
        <taxon>Fundulus</taxon>
    </lineage>
</organism>
<dbReference type="PANTHER" id="PTHR19957">
    <property type="entry name" value="SYNTAXIN"/>
    <property type="match status" value="1"/>
</dbReference>
<accession>A0A3Q2QK35</accession>
<evidence type="ECO:0000256" key="3">
    <source>
        <dbReference type="SAM" id="Coils"/>
    </source>
</evidence>
<evidence type="ECO:0000259" key="4">
    <source>
        <dbReference type="PROSITE" id="PS50192"/>
    </source>
</evidence>
<feature type="coiled-coil region" evidence="3">
    <location>
        <begin position="18"/>
        <end position="80"/>
    </location>
</feature>
<dbReference type="GO" id="GO:0000149">
    <property type="term" value="F:SNARE binding"/>
    <property type="evidence" value="ECO:0007669"/>
    <property type="project" value="TreeGrafter"/>
</dbReference>
<dbReference type="PANTHER" id="PTHR19957:SF36">
    <property type="entry name" value="SYNTAXIN-2"/>
    <property type="match status" value="1"/>
</dbReference>
<keyword evidence="6" id="KW-1185">Reference proteome</keyword>
<dbReference type="InterPro" id="IPR000727">
    <property type="entry name" value="T_SNARE_dom"/>
</dbReference>
<sequence length="270" mass="31370">MSISTEKADDMADFFKTVGEVRSLIEKISSQAEEMERRHSCILSSSNSSKGSKDELDLLNNETRKNANLVRAKLKLMEENYPSDDNRTHNSVIHRIRRNQHSHLTRWFSEVMKNHHKVQISFREKCKAQIRRQLEIVDKVTTDTELEDMLQRENLAIFISNIQSDAHLSSRALTEIERRHQDIISLEYTIKELHEIFTDTAMLLEIQGELINNIEKNVTSAGEYVDVSKEETNKALLYKKNPYKIASLPRFFKPFRRQSSDKTAADENSS</sequence>
<evidence type="ECO:0000313" key="6">
    <source>
        <dbReference type="Proteomes" id="UP000265000"/>
    </source>
</evidence>
<dbReference type="PROSITE" id="PS50192">
    <property type="entry name" value="T_SNARE"/>
    <property type="match status" value="1"/>
</dbReference>
<dbReference type="InterPro" id="IPR045242">
    <property type="entry name" value="Syntaxin"/>
</dbReference>
<feature type="domain" description="T-SNARE coiled-coil homology" evidence="4">
    <location>
        <begin position="173"/>
        <end position="235"/>
    </location>
</feature>
<dbReference type="GO" id="GO:0048278">
    <property type="term" value="P:vesicle docking"/>
    <property type="evidence" value="ECO:0007669"/>
    <property type="project" value="TreeGrafter"/>
</dbReference>
<proteinExistence type="inferred from homology"/>
<dbReference type="GO" id="GO:0005484">
    <property type="term" value="F:SNAP receptor activity"/>
    <property type="evidence" value="ECO:0007669"/>
    <property type="project" value="TreeGrafter"/>
</dbReference>
<dbReference type="Gene3D" id="1.20.58.70">
    <property type="match status" value="1"/>
</dbReference>
<protein>
    <submittedName>
        <fullName evidence="5">Syntaxin-2</fullName>
    </submittedName>
</protein>
<dbReference type="GO" id="GO:0006886">
    <property type="term" value="P:intracellular protein transport"/>
    <property type="evidence" value="ECO:0007669"/>
    <property type="project" value="TreeGrafter"/>
</dbReference>
<evidence type="ECO:0000256" key="1">
    <source>
        <dbReference type="ARBA" id="ARBA00009063"/>
    </source>
</evidence>
<dbReference type="GeneID" id="105930952"/>
<dbReference type="InterPro" id="IPR010989">
    <property type="entry name" value="SNARE"/>
</dbReference>
<dbReference type="Ensembl" id="ENSFHET00000016733.1">
    <property type="protein sequence ID" value="ENSFHEP00000027736.1"/>
    <property type="gene ID" value="ENSFHEG00000011400.1"/>
</dbReference>
<evidence type="ECO:0000256" key="2">
    <source>
        <dbReference type="ARBA" id="ARBA00023054"/>
    </source>
</evidence>
<reference evidence="5" key="2">
    <citation type="submission" date="2025-09" db="UniProtKB">
        <authorList>
            <consortium name="Ensembl"/>
        </authorList>
    </citation>
    <scope>IDENTIFICATION</scope>
</reference>
<reference evidence="5" key="1">
    <citation type="submission" date="2025-08" db="UniProtKB">
        <authorList>
            <consortium name="Ensembl"/>
        </authorList>
    </citation>
    <scope>IDENTIFICATION</scope>
</reference>
<dbReference type="Proteomes" id="UP000265000">
    <property type="component" value="Unplaced"/>
</dbReference>
<keyword evidence="2 3" id="KW-0175">Coiled coil</keyword>
<dbReference type="OrthoDB" id="10255013at2759"/>
<dbReference type="FunFam" id="1.20.58.70:FF:000011">
    <property type="entry name" value="Syntaxin 4"/>
    <property type="match status" value="1"/>
</dbReference>
<dbReference type="SMART" id="SM00503">
    <property type="entry name" value="SynN"/>
    <property type="match status" value="1"/>
</dbReference>
<dbReference type="GO" id="GO:0031629">
    <property type="term" value="P:synaptic vesicle fusion to presynaptic active zone membrane"/>
    <property type="evidence" value="ECO:0007669"/>
    <property type="project" value="TreeGrafter"/>
</dbReference>
<dbReference type="AlphaFoldDB" id="A0A3Q2QK35"/>
<dbReference type="Gene3D" id="1.20.5.110">
    <property type="match status" value="1"/>
</dbReference>
<name>A0A3Q2QK35_FUNHE</name>
<dbReference type="CDD" id="cd00179">
    <property type="entry name" value="SynN"/>
    <property type="match status" value="1"/>
</dbReference>
<dbReference type="SMART" id="SM00397">
    <property type="entry name" value="t_SNARE"/>
    <property type="match status" value="1"/>
</dbReference>